<organism evidence="1 3">
    <name type="scientific">Thermoproteota archaeon</name>
    <dbReference type="NCBI Taxonomy" id="2056631"/>
    <lineage>
        <taxon>Archaea</taxon>
        <taxon>Thermoproteota</taxon>
    </lineage>
</organism>
<evidence type="ECO:0000313" key="1">
    <source>
        <dbReference type="EMBL" id="RZN55998.1"/>
    </source>
</evidence>
<proteinExistence type="predicted"/>
<name>A0A520KFP6_9CREN</name>
<dbReference type="Proteomes" id="UP000316080">
    <property type="component" value="Unassembled WGS sequence"/>
</dbReference>
<dbReference type="EMBL" id="QNVI01000002">
    <property type="protein sequence ID" value="TDA40540.1"/>
    <property type="molecule type" value="Genomic_DNA"/>
</dbReference>
<reference evidence="2 4" key="1">
    <citation type="journal article" date="2019" name="Nat. Microbiol.">
        <title>Expanding anaerobic alkane metabolism in the domain of Archaea.</title>
        <authorList>
            <person name="Wang Y."/>
            <person name="Wegener G."/>
            <person name="Hou J."/>
            <person name="Wang F."/>
            <person name="Xiao X."/>
        </authorList>
    </citation>
    <scope>NUCLEOTIDE SEQUENCE [LARGE SCALE GENOMIC DNA]</scope>
    <source>
        <strain evidence="2">WYZ-LMO11</strain>
    </source>
</reference>
<gene>
    <name evidence="2" type="ORF">DSO09_00260</name>
    <name evidence="1" type="ORF">EF809_03950</name>
</gene>
<accession>A0A520KFP6</accession>
<sequence>MNISIMINYLFGEKIMDINEPINIQITTNISITKLVKTEEGLEGNFIFTANYTPAIANIIIKGIIKIIGEKNEIENISKEFNKKKILPSNIIQIIANTSFIEGVIIAKSLNIPPPIPLPIISQSSEEKKDTSYIA</sequence>
<comment type="caution">
    <text evidence="1">The sequence shown here is derived from an EMBL/GenBank/DDBJ whole genome shotgun (WGS) entry which is preliminary data.</text>
</comment>
<dbReference type="Proteomes" id="UP000317265">
    <property type="component" value="Unassembled WGS sequence"/>
</dbReference>
<reference evidence="1 3" key="2">
    <citation type="journal article" date="2019" name="Nat. Microbiol.">
        <title>Wide diversity of methane and short-chain alkane metabolisms in uncultured archaea.</title>
        <authorList>
            <person name="Borrel G."/>
            <person name="Adam P.S."/>
            <person name="McKay L.J."/>
            <person name="Chen L.X."/>
            <person name="Sierra-Garcia I.N."/>
            <person name="Sieber C.M."/>
            <person name="Letourneur Q."/>
            <person name="Ghozlane A."/>
            <person name="Andersen G.L."/>
            <person name="Li W.J."/>
            <person name="Hallam S.J."/>
            <person name="Muyzer G."/>
            <person name="de Oliveira V.M."/>
            <person name="Inskeep W.P."/>
            <person name="Banfield J.F."/>
            <person name="Gribaldo S."/>
        </authorList>
    </citation>
    <scope>NUCLEOTIDE SEQUENCE [LARGE SCALE GENOMIC DNA]</scope>
    <source>
        <strain evidence="1">Verst-YHS</strain>
    </source>
</reference>
<evidence type="ECO:0000313" key="3">
    <source>
        <dbReference type="Proteomes" id="UP000316080"/>
    </source>
</evidence>
<evidence type="ECO:0000313" key="4">
    <source>
        <dbReference type="Proteomes" id="UP000317265"/>
    </source>
</evidence>
<protein>
    <submittedName>
        <fullName evidence="1">Uncharacterized protein</fullName>
    </submittedName>
</protein>
<dbReference type="AlphaFoldDB" id="A0A520KFP6"/>
<evidence type="ECO:0000313" key="2">
    <source>
        <dbReference type="EMBL" id="TDA40540.1"/>
    </source>
</evidence>
<dbReference type="EMBL" id="RXIH01000032">
    <property type="protein sequence ID" value="RZN55998.1"/>
    <property type="molecule type" value="Genomic_DNA"/>
</dbReference>